<reference evidence="2 3" key="1">
    <citation type="journal article" date="2016" name="Nat. Commun.">
        <title>Thousands of microbial genomes shed light on interconnected biogeochemical processes in an aquifer system.</title>
        <authorList>
            <person name="Anantharaman K."/>
            <person name="Brown C.T."/>
            <person name="Hug L.A."/>
            <person name="Sharon I."/>
            <person name="Castelle C.J."/>
            <person name="Probst A.J."/>
            <person name="Thomas B.C."/>
            <person name="Singh A."/>
            <person name="Wilkins M.J."/>
            <person name="Karaoz U."/>
            <person name="Brodie E.L."/>
            <person name="Williams K.H."/>
            <person name="Hubbard S.S."/>
            <person name="Banfield J.F."/>
        </authorList>
    </citation>
    <scope>NUCLEOTIDE SEQUENCE [LARGE SCALE GENOMIC DNA]</scope>
</reference>
<feature type="transmembrane region" description="Helical" evidence="1">
    <location>
        <begin position="7"/>
        <end position="30"/>
    </location>
</feature>
<organism evidence="2 3">
    <name type="scientific">Candidatus Buchananbacteria bacterium RIFCSPHIGHO2_01_FULL_44_11</name>
    <dbReference type="NCBI Taxonomy" id="1797535"/>
    <lineage>
        <taxon>Bacteria</taxon>
        <taxon>Candidatus Buchananiibacteriota</taxon>
    </lineage>
</organism>
<name>A0A1G1Y1P9_9BACT</name>
<dbReference type="STRING" id="1797535.A2744_04660"/>
<accession>A0A1G1Y1P9</accession>
<keyword evidence="1" id="KW-0812">Transmembrane</keyword>
<comment type="caution">
    <text evidence="2">The sequence shown here is derived from an EMBL/GenBank/DDBJ whole genome shotgun (WGS) entry which is preliminary data.</text>
</comment>
<dbReference type="AlphaFoldDB" id="A0A1G1Y1P9"/>
<dbReference type="EMBL" id="MHIE01000006">
    <property type="protein sequence ID" value="OGY46255.1"/>
    <property type="molecule type" value="Genomic_DNA"/>
</dbReference>
<evidence type="ECO:0000256" key="1">
    <source>
        <dbReference type="SAM" id="Phobius"/>
    </source>
</evidence>
<evidence type="ECO:0000313" key="3">
    <source>
        <dbReference type="Proteomes" id="UP000178240"/>
    </source>
</evidence>
<evidence type="ECO:0000313" key="2">
    <source>
        <dbReference type="EMBL" id="OGY46255.1"/>
    </source>
</evidence>
<sequence>MNYFVKITSIFLLTITVFFIFGSVLLITLLPQSHNIVHDGCFGTECGPVQHMLHSYIITNELSLADPAINKKIDSFVKELPYDVILTPDSPPPKFSLV</sequence>
<dbReference type="Proteomes" id="UP000178240">
    <property type="component" value="Unassembled WGS sequence"/>
</dbReference>
<keyword evidence="1" id="KW-0472">Membrane</keyword>
<protein>
    <submittedName>
        <fullName evidence="2">Uncharacterized protein</fullName>
    </submittedName>
</protein>
<gene>
    <name evidence="2" type="ORF">A2744_04660</name>
</gene>
<keyword evidence="1" id="KW-1133">Transmembrane helix</keyword>
<proteinExistence type="predicted"/>